<sequence length="78" mass="8853">MIKEHPHSSYYGKLIPKRVTLGDALTLDKFELLGQVIDKHSSIDLSLLEPTDRIFSTLPKTGHQLLANHYKSKPKKVD</sequence>
<protein>
    <submittedName>
        <fullName evidence="1">Uncharacterized protein</fullName>
    </submittedName>
</protein>
<feature type="non-terminal residue" evidence="1">
    <location>
        <position position="78"/>
    </location>
</feature>
<dbReference type="EMBL" id="BARU01002319">
    <property type="protein sequence ID" value="GAH26684.1"/>
    <property type="molecule type" value="Genomic_DNA"/>
</dbReference>
<evidence type="ECO:0000313" key="1">
    <source>
        <dbReference type="EMBL" id="GAH26684.1"/>
    </source>
</evidence>
<organism evidence="1">
    <name type="scientific">marine sediment metagenome</name>
    <dbReference type="NCBI Taxonomy" id="412755"/>
    <lineage>
        <taxon>unclassified sequences</taxon>
        <taxon>metagenomes</taxon>
        <taxon>ecological metagenomes</taxon>
    </lineage>
</organism>
<dbReference type="AlphaFoldDB" id="X1FBA5"/>
<name>X1FBA5_9ZZZZ</name>
<accession>X1FBA5</accession>
<comment type="caution">
    <text evidence="1">The sequence shown here is derived from an EMBL/GenBank/DDBJ whole genome shotgun (WGS) entry which is preliminary data.</text>
</comment>
<reference evidence="1" key="1">
    <citation type="journal article" date="2014" name="Front. Microbiol.">
        <title>High frequency of phylogenetically diverse reductive dehalogenase-homologous genes in deep subseafloor sedimentary metagenomes.</title>
        <authorList>
            <person name="Kawai M."/>
            <person name="Futagami T."/>
            <person name="Toyoda A."/>
            <person name="Takaki Y."/>
            <person name="Nishi S."/>
            <person name="Hori S."/>
            <person name="Arai W."/>
            <person name="Tsubouchi T."/>
            <person name="Morono Y."/>
            <person name="Uchiyama I."/>
            <person name="Ito T."/>
            <person name="Fujiyama A."/>
            <person name="Inagaki F."/>
            <person name="Takami H."/>
        </authorList>
    </citation>
    <scope>NUCLEOTIDE SEQUENCE</scope>
    <source>
        <strain evidence="1">Expedition CK06-06</strain>
    </source>
</reference>
<gene>
    <name evidence="1" type="ORF">S03H2_05528</name>
</gene>
<proteinExistence type="predicted"/>